<feature type="compositionally biased region" description="Basic and acidic residues" evidence="1">
    <location>
        <begin position="1"/>
        <end position="12"/>
    </location>
</feature>
<dbReference type="AlphaFoldDB" id="A0A4Q2JQG7"/>
<feature type="compositionally biased region" description="Low complexity" evidence="1">
    <location>
        <begin position="13"/>
        <end position="32"/>
    </location>
</feature>
<dbReference type="EMBL" id="SDPO01000002">
    <property type="protein sequence ID" value="RXZ49166.1"/>
    <property type="molecule type" value="Genomic_DNA"/>
</dbReference>
<feature type="transmembrane region" description="Helical" evidence="2">
    <location>
        <begin position="115"/>
        <end position="135"/>
    </location>
</feature>
<accession>A0A4Q2JQG7</accession>
<gene>
    <name evidence="3" type="ORF">ESP57_09515</name>
</gene>
<reference evidence="3 4" key="1">
    <citation type="submission" date="2019-01" db="EMBL/GenBank/DDBJ databases">
        <authorList>
            <person name="Li J."/>
        </authorList>
    </citation>
    <scope>NUCLEOTIDE SEQUENCE [LARGE SCALE GENOMIC DNA]</scope>
    <source>
        <strain evidence="3 4">CCUG 35506</strain>
    </source>
</reference>
<keyword evidence="2" id="KW-0472">Membrane</keyword>
<feature type="compositionally biased region" description="Acidic residues" evidence="1">
    <location>
        <begin position="286"/>
        <end position="295"/>
    </location>
</feature>
<comment type="caution">
    <text evidence="3">The sequence shown here is derived from an EMBL/GenBank/DDBJ whole genome shotgun (WGS) entry which is preliminary data.</text>
</comment>
<evidence type="ECO:0000313" key="3">
    <source>
        <dbReference type="EMBL" id="RXZ49166.1"/>
    </source>
</evidence>
<proteinExistence type="predicted"/>
<organism evidence="3 4">
    <name type="scientific">Agromyces fucosus</name>
    <dbReference type="NCBI Taxonomy" id="41985"/>
    <lineage>
        <taxon>Bacteria</taxon>
        <taxon>Bacillati</taxon>
        <taxon>Actinomycetota</taxon>
        <taxon>Actinomycetes</taxon>
        <taxon>Micrococcales</taxon>
        <taxon>Microbacteriaceae</taxon>
        <taxon>Agromyces</taxon>
    </lineage>
</organism>
<feature type="compositionally biased region" description="Low complexity" evidence="1">
    <location>
        <begin position="276"/>
        <end position="285"/>
    </location>
</feature>
<name>A0A4Q2JQG7_9MICO</name>
<keyword evidence="2" id="KW-1133">Transmembrane helix</keyword>
<keyword evidence="2" id="KW-0812">Transmembrane</keyword>
<feature type="compositionally biased region" description="Basic and acidic residues" evidence="1">
    <location>
        <begin position="45"/>
        <end position="71"/>
    </location>
</feature>
<evidence type="ECO:0000256" key="1">
    <source>
        <dbReference type="SAM" id="MobiDB-lite"/>
    </source>
</evidence>
<dbReference type="RefSeq" id="WP_129231351.1">
    <property type="nucleotide sequence ID" value="NZ_SDPO01000002.1"/>
</dbReference>
<evidence type="ECO:0000313" key="4">
    <source>
        <dbReference type="Proteomes" id="UP000292935"/>
    </source>
</evidence>
<evidence type="ECO:0000256" key="2">
    <source>
        <dbReference type="SAM" id="Phobius"/>
    </source>
</evidence>
<dbReference type="Proteomes" id="UP000292935">
    <property type="component" value="Unassembled WGS sequence"/>
</dbReference>
<dbReference type="OrthoDB" id="5008105at2"/>
<sequence length="295" mass="30050">MTDVDDRSRADSPDPGGDAGTDPAAAAAARTAELQRIVFGADASEPERHSAAAELEELRRAEADAAAERQARSTLAAHRTAGERPGEPTEAEPGSASPFEPLPASAPTDARGIRWAIAAGAVALALGLGIGWQLGGRSVPPSEPMSTAGPDASIAVPTAPATVPLGETSMVGGLDRPQAESDLLDPEFVQSYLLDGESARRLLSRPDGLVVYSAVRDGELCLIASWTAGAEDGAPACTTAQIVNGEGLRTTVVNGTSATTATTVLWRRDGAVELTPAGEPAAEPVVAEEDEGGTE</sequence>
<feature type="region of interest" description="Disordered" evidence="1">
    <location>
        <begin position="273"/>
        <end position="295"/>
    </location>
</feature>
<keyword evidence="4" id="KW-1185">Reference proteome</keyword>
<protein>
    <submittedName>
        <fullName evidence="3">Uncharacterized protein</fullName>
    </submittedName>
</protein>
<feature type="region of interest" description="Disordered" evidence="1">
    <location>
        <begin position="1"/>
        <end position="105"/>
    </location>
</feature>